<gene>
    <name evidence="2" type="ORF">CLV84_4153</name>
</gene>
<evidence type="ECO:0000313" key="2">
    <source>
        <dbReference type="EMBL" id="PPK84383.1"/>
    </source>
</evidence>
<feature type="chain" id="PRO_5015727081" evidence="1">
    <location>
        <begin position="20"/>
        <end position="212"/>
    </location>
</feature>
<proteinExistence type="predicted"/>
<evidence type="ECO:0000256" key="1">
    <source>
        <dbReference type="SAM" id="SignalP"/>
    </source>
</evidence>
<evidence type="ECO:0000313" key="3">
    <source>
        <dbReference type="Proteomes" id="UP000237662"/>
    </source>
</evidence>
<protein>
    <submittedName>
        <fullName evidence="2">Uncharacterized protein</fullName>
    </submittedName>
</protein>
<dbReference type="EMBL" id="PTJC01000008">
    <property type="protein sequence ID" value="PPK84383.1"/>
    <property type="molecule type" value="Genomic_DNA"/>
</dbReference>
<organism evidence="2 3">
    <name type="scientific">Neolewinella xylanilytica</name>
    <dbReference type="NCBI Taxonomy" id="1514080"/>
    <lineage>
        <taxon>Bacteria</taxon>
        <taxon>Pseudomonadati</taxon>
        <taxon>Bacteroidota</taxon>
        <taxon>Saprospiria</taxon>
        <taxon>Saprospirales</taxon>
        <taxon>Lewinellaceae</taxon>
        <taxon>Neolewinella</taxon>
    </lineage>
</organism>
<dbReference type="Proteomes" id="UP000237662">
    <property type="component" value="Unassembled WGS sequence"/>
</dbReference>
<name>A0A2S6I0I7_9BACT</name>
<comment type="caution">
    <text evidence="2">The sequence shown here is derived from an EMBL/GenBank/DDBJ whole genome shotgun (WGS) entry which is preliminary data.</text>
</comment>
<reference evidence="2 3" key="1">
    <citation type="submission" date="2018-02" db="EMBL/GenBank/DDBJ databases">
        <title>Genomic Encyclopedia of Archaeal and Bacterial Type Strains, Phase II (KMG-II): from individual species to whole genera.</title>
        <authorList>
            <person name="Goeker M."/>
        </authorList>
    </citation>
    <scope>NUCLEOTIDE SEQUENCE [LARGE SCALE GENOMIC DNA]</scope>
    <source>
        <strain evidence="2 3">DSM 29526</strain>
    </source>
</reference>
<dbReference type="AlphaFoldDB" id="A0A2S6I0I7"/>
<keyword evidence="1" id="KW-0732">Signal</keyword>
<dbReference type="RefSeq" id="WP_104421707.1">
    <property type="nucleotide sequence ID" value="NZ_PTJC01000008.1"/>
</dbReference>
<feature type="signal peptide" evidence="1">
    <location>
        <begin position="1"/>
        <end position="19"/>
    </location>
</feature>
<sequence>MVYPFLFLVLLLLSCGSEAPTVVHEVKTVSGHLRYEAAGGTVTADLLLPDSTRQVPGMMGNTMEALDGLPGRRFRYTAKRKLPEVVRFTVDDQGEPAVFSFVTHGIFIDSLPDTLNRSASVRFDVADRGLTERESLVIFFEPGDRSTPKRILVTGPTSSGTVSLPFQAIDDIAPGSYEVYLVKQRVFKDQIGNIKTSIQTEYFTESKAVVVE</sequence>
<accession>A0A2S6I0I7</accession>
<keyword evidence="3" id="KW-1185">Reference proteome</keyword>
<dbReference type="OrthoDB" id="1491552at2"/>